<gene>
    <name evidence="1" type="ORF">E2C01_054885</name>
</gene>
<organism evidence="1 2">
    <name type="scientific">Portunus trituberculatus</name>
    <name type="common">Swimming crab</name>
    <name type="synonym">Neptunus trituberculatus</name>
    <dbReference type="NCBI Taxonomy" id="210409"/>
    <lineage>
        <taxon>Eukaryota</taxon>
        <taxon>Metazoa</taxon>
        <taxon>Ecdysozoa</taxon>
        <taxon>Arthropoda</taxon>
        <taxon>Crustacea</taxon>
        <taxon>Multicrustacea</taxon>
        <taxon>Malacostraca</taxon>
        <taxon>Eumalacostraca</taxon>
        <taxon>Eucarida</taxon>
        <taxon>Decapoda</taxon>
        <taxon>Pleocyemata</taxon>
        <taxon>Brachyura</taxon>
        <taxon>Eubrachyura</taxon>
        <taxon>Portunoidea</taxon>
        <taxon>Portunidae</taxon>
        <taxon>Portuninae</taxon>
        <taxon>Portunus</taxon>
    </lineage>
</organism>
<name>A0A5B7GUG8_PORTR</name>
<keyword evidence="2" id="KW-1185">Reference proteome</keyword>
<accession>A0A5B7GUG8</accession>
<proteinExistence type="predicted"/>
<evidence type="ECO:0000313" key="2">
    <source>
        <dbReference type="Proteomes" id="UP000324222"/>
    </source>
</evidence>
<dbReference type="AlphaFoldDB" id="A0A5B7GUG8"/>
<comment type="caution">
    <text evidence="1">The sequence shown here is derived from an EMBL/GenBank/DDBJ whole genome shotgun (WGS) entry which is preliminary data.</text>
</comment>
<reference evidence="1 2" key="1">
    <citation type="submission" date="2019-05" db="EMBL/GenBank/DDBJ databases">
        <title>Another draft genome of Portunus trituberculatus and its Hox gene families provides insights of decapod evolution.</title>
        <authorList>
            <person name="Jeong J.-H."/>
            <person name="Song I."/>
            <person name="Kim S."/>
            <person name="Choi T."/>
            <person name="Kim D."/>
            <person name="Ryu S."/>
            <person name="Kim W."/>
        </authorList>
    </citation>
    <scope>NUCLEOTIDE SEQUENCE [LARGE SCALE GENOMIC DNA]</scope>
    <source>
        <tissue evidence="1">Muscle</tissue>
    </source>
</reference>
<sequence>MQKNVVFLKTVAGLGMHTSITAPFPCQVTPSKRHRLAAAMSSVDIPLTSLCWVITFGDNLICRIGFRVAYHMLI</sequence>
<dbReference type="EMBL" id="VSRR010017940">
    <property type="protein sequence ID" value="MPC60827.1"/>
    <property type="molecule type" value="Genomic_DNA"/>
</dbReference>
<evidence type="ECO:0000313" key="1">
    <source>
        <dbReference type="EMBL" id="MPC60827.1"/>
    </source>
</evidence>
<dbReference type="Proteomes" id="UP000324222">
    <property type="component" value="Unassembled WGS sequence"/>
</dbReference>
<protein>
    <submittedName>
        <fullName evidence="1">Uncharacterized protein</fullName>
    </submittedName>
</protein>